<organism evidence="2 3">
    <name type="scientific">Komagataeibacter medellinensis</name>
    <dbReference type="NCBI Taxonomy" id="1177712"/>
    <lineage>
        <taxon>Bacteria</taxon>
        <taxon>Pseudomonadati</taxon>
        <taxon>Pseudomonadota</taxon>
        <taxon>Alphaproteobacteria</taxon>
        <taxon>Acetobacterales</taxon>
        <taxon>Acetobacteraceae</taxon>
        <taxon>Komagataeibacter</taxon>
    </lineage>
</organism>
<keyword evidence="3" id="KW-1185">Reference proteome</keyword>
<reference evidence="2 3" key="1">
    <citation type="submission" date="2018-09" db="EMBL/GenBank/DDBJ databases">
        <title>Genome sequence and characterization of the bcs clusters for the production of nanocellulose from the low pH resistant strain Komagataeibacter medellinensis ID13488.</title>
        <authorList>
            <person name="Hernandez-Arriaga A.M."/>
            <person name="Del Cerro C."/>
            <person name="Urbina L."/>
            <person name="Eceiza A."/>
            <person name="Retegi A."/>
            <person name="Prieto M.A."/>
        </authorList>
    </citation>
    <scope>NUCLEOTIDE SEQUENCE [LARGE SCALE GENOMIC DNA]</scope>
    <source>
        <strain evidence="2 3">ID13488</strain>
    </source>
</reference>
<comment type="caution">
    <text evidence="2">The sequence shown here is derived from an EMBL/GenBank/DDBJ whole genome shotgun (WGS) entry which is preliminary data.</text>
</comment>
<feature type="region of interest" description="Disordered" evidence="1">
    <location>
        <begin position="91"/>
        <end position="111"/>
    </location>
</feature>
<evidence type="ECO:0000256" key="1">
    <source>
        <dbReference type="SAM" id="MobiDB-lite"/>
    </source>
</evidence>
<feature type="region of interest" description="Disordered" evidence="1">
    <location>
        <begin position="1"/>
        <end position="24"/>
    </location>
</feature>
<feature type="compositionally biased region" description="Basic and acidic residues" evidence="1">
    <location>
        <begin position="209"/>
        <end position="224"/>
    </location>
</feature>
<dbReference type="EMBL" id="QYAZ01000002">
    <property type="protein sequence ID" value="KAB8122516.1"/>
    <property type="molecule type" value="Genomic_DNA"/>
</dbReference>
<gene>
    <name evidence="2" type="ORF">D3W54_15165</name>
</gene>
<evidence type="ECO:0000313" key="2">
    <source>
        <dbReference type="EMBL" id="KAB8122516.1"/>
    </source>
</evidence>
<feature type="region of interest" description="Disordered" evidence="1">
    <location>
        <begin position="191"/>
        <end position="247"/>
    </location>
</feature>
<evidence type="ECO:0000313" key="3">
    <source>
        <dbReference type="Proteomes" id="UP000427842"/>
    </source>
</evidence>
<protein>
    <submittedName>
        <fullName evidence="2">Uncharacterized protein</fullName>
    </submittedName>
</protein>
<feature type="compositionally biased region" description="Basic residues" evidence="1">
    <location>
        <begin position="197"/>
        <end position="208"/>
    </location>
</feature>
<name>A0ABQ6VRE6_9PROT</name>
<dbReference type="Proteomes" id="UP000427842">
    <property type="component" value="Unassembled WGS sequence"/>
</dbReference>
<sequence>MRVSAVVEENRPRPRLPCPTGRQAGMGRGPCVPLWRDDWHGQPGSGPDGAAGKLRVAQAIGCRAGGAVFMQRAAGIDPRHGLTQNMVVQRKRDRDLYDRPASLRGDSGCLPPARRPGADEWWPVRLLSPRLPCPALRHEWLYGRAVRARTPRCGHTRCARPGSWRCNGTGPRGFGQWRPMCWQGGILRGRGITPGMRHPRHDRTRTRCTGRDAGGHGRHPDRGGQRTGRTGPGGHIPARPDQWPYRG</sequence>
<accession>A0ABQ6VRE6</accession>
<proteinExistence type="predicted"/>